<organism evidence="2 3">
    <name type="scientific">Hyphomicrobium facile</name>
    <dbReference type="NCBI Taxonomy" id="51670"/>
    <lineage>
        <taxon>Bacteria</taxon>
        <taxon>Pseudomonadati</taxon>
        <taxon>Pseudomonadota</taxon>
        <taxon>Alphaproteobacteria</taxon>
        <taxon>Hyphomicrobiales</taxon>
        <taxon>Hyphomicrobiaceae</taxon>
        <taxon>Hyphomicrobium</taxon>
    </lineage>
</organism>
<evidence type="ECO:0000256" key="1">
    <source>
        <dbReference type="SAM" id="SignalP"/>
    </source>
</evidence>
<dbReference type="OrthoDB" id="9995609at2"/>
<feature type="signal peptide" evidence="1">
    <location>
        <begin position="1"/>
        <end position="28"/>
    </location>
</feature>
<reference evidence="3" key="1">
    <citation type="submission" date="2016-10" db="EMBL/GenBank/DDBJ databases">
        <authorList>
            <person name="Varghese N."/>
            <person name="Submissions S."/>
        </authorList>
    </citation>
    <scope>NUCLEOTIDE SEQUENCE [LARGE SCALE GENOMIC DNA]</scope>
    <source>
        <strain evidence="3">DSM 1565</strain>
    </source>
</reference>
<protein>
    <submittedName>
        <fullName evidence="2">Uncharacterized protein</fullName>
    </submittedName>
</protein>
<proteinExistence type="predicted"/>
<dbReference type="Proteomes" id="UP000199423">
    <property type="component" value="Unassembled WGS sequence"/>
</dbReference>
<feature type="chain" id="PRO_5011488329" evidence="1">
    <location>
        <begin position="29"/>
        <end position="104"/>
    </location>
</feature>
<accession>A0A1I7NQV4</accession>
<keyword evidence="1" id="KW-0732">Signal</keyword>
<keyword evidence="3" id="KW-1185">Reference proteome</keyword>
<gene>
    <name evidence="2" type="ORF">SAMN04488557_2926</name>
</gene>
<dbReference type="STRING" id="51670.SAMN04488557_2926"/>
<evidence type="ECO:0000313" key="3">
    <source>
        <dbReference type="Proteomes" id="UP000199423"/>
    </source>
</evidence>
<dbReference type="EMBL" id="FPCH01000003">
    <property type="protein sequence ID" value="SFV36968.1"/>
    <property type="molecule type" value="Genomic_DNA"/>
</dbReference>
<dbReference type="RefSeq" id="WP_143117834.1">
    <property type="nucleotide sequence ID" value="NZ_FPCH01000003.1"/>
</dbReference>
<name>A0A1I7NQV4_9HYPH</name>
<evidence type="ECO:0000313" key="2">
    <source>
        <dbReference type="EMBL" id="SFV36968.1"/>
    </source>
</evidence>
<sequence length="104" mass="11805">MRIIQFLAVTLLACTAATLMIGSEPVQAGRIHPVPAYPNPAGPEHRGCYWMRQREYCGRYCYTEVNGQRYCTERERSAYPQGPFYEAPHGAGYPMKLGGPRRQH</sequence>
<dbReference type="AlphaFoldDB" id="A0A1I7NQV4"/>